<dbReference type="OrthoDB" id="4027815at2759"/>
<sequence>MTSSDARLVYIHNPDIKKCIEYSINLIDQDTDLQSYNIVYVNCTIPNDLFNTINALPIQFKNNTNVMKSFHYHKANGLQDLQHLISSQKSDFIIIIESIDQLVKLTNLNYIEVNSLLSRILLSLKRNKLSLLLDRYCNSYIEYFVNDVYEG</sequence>
<name>Q6BY15_DEBHA</name>
<dbReference type="InParanoid" id="Q6BY15"/>
<dbReference type="VEuPathDB" id="FungiDB:DEHA2A13222g"/>
<dbReference type="HOGENOM" id="CLU_1731415_0_0_1"/>
<evidence type="ECO:0000313" key="2">
    <source>
        <dbReference type="Proteomes" id="UP000000599"/>
    </source>
</evidence>
<dbReference type="Proteomes" id="UP000000599">
    <property type="component" value="Chromosome A"/>
</dbReference>
<dbReference type="RefSeq" id="XP_456904.2">
    <property type="nucleotide sequence ID" value="XM_456904.1"/>
</dbReference>
<dbReference type="GeneID" id="2899427"/>
<dbReference type="AlphaFoldDB" id="Q6BY15"/>
<protein>
    <submittedName>
        <fullName evidence="1">DEHA2A13222p</fullName>
    </submittedName>
</protein>
<dbReference type="OMA" id="KCIEYSI"/>
<reference evidence="1 2" key="1">
    <citation type="journal article" date="2004" name="Nature">
        <title>Genome evolution in yeasts.</title>
        <authorList>
            <consortium name="Genolevures"/>
            <person name="Dujon B."/>
            <person name="Sherman D."/>
            <person name="Fischer G."/>
            <person name="Durrens P."/>
            <person name="Casaregola S."/>
            <person name="Lafontaine I."/>
            <person name="de Montigny J."/>
            <person name="Marck C."/>
            <person name="Neuveglise C."/>
            <person name="Talla E."/>
            <person name="Goffard N."/>
            <person name="Frangeul L."/>
            <person name="Aigle M."/>
            <person name="Anthouard V."/>
            <person name="Babour A."/>
            <person name="Barbe V."/>
            <person name="Barnay S."/>
            <person name="Blanchin S."/>
            <person name="Beckerich J.M."/>
            <person name="Beyne E."/>
            <person name="Bleykasten C."/>
            <person name="Boisrame A."/>
            <person name="Boyer J."/>
            <person name="Cattolico L."/>
            <person name="Confanioleri F."/>
            <person name="de Daruvar A."/>
            <person name="Despons L."/>
            <person name="Fabre E."/>
            <person name="Fairhead C."/>
            <person name="Ferry-Dumazet H."/>
            <person name="Groppi A."/>
            <person name="Hantraye F."/>
            <person name="Hennequin C."/>
            <person name="Jauniaux N."/>
            <person name="Joyet P."/>
            <person name="Kachouri R."/>
            <person name="Kerrest A."/>
            <person name="Koszul R."/>
            <person name="Lemaire M."/>
            <person name="Lesur I."/>
            <person name="Ma L."/>
            <person name="Muller H."/>
            <person name="Nicaud J.M."/>
            <person name="Nikolski M."/>
            <person name="Oztas S."/>
            <person name="Ozier-Kalogeropoulos O."/>
            <person name="Pellenz S."/>
            <person name="Potier S."/>
            <person name="Richard G.F."/>
            <person name="Straub M.L."/>
            <person name="Suleau A."/>
            <person name="Swennene D."/>
            <person name="Tekaia F."/>
            <person name="Wesolowski-Louvel M."/>
            <person name="Westhof E."/>
            <person name="Wirth B."/>
            <person name="Zeniou-Meyer M."/>
            <person name="Zivanovic I."/>
            <person name="Bolotin-Fukuhara M."/>
            <person name="Thierry A."/>
            <person name="Bouchier C."/>
            <person name="Caudron B."/>
            <person name="Scarpelli C."/>
            <person name="Gaillardin C."/>
            <person name="Weissenbach J."/>
            <person name="Wincker P."/>
            <person name="Souciet J.L."/>
        </authorList>
    </citation>
    <scope>NUCLEOTIDE SEQUENCE [LARGE SCALE GENOMIC DNA]</scope>
    <source>
        <strain evidence="2">ATCC 36239 / CBS 767 / BCRC 21394 / JCM 1990 / NBRC 0083 / IGC 2968</strain>
    </source>
</reference>
<gene>
    <name evidence="1" type="ordered locus">DEHA2A13222g</name>
</gene>
<dbReference type="KEGG" id="dha:DEHA2A13222g"/>
<accession>Q6BY15</accession>
<evidence type="ECO:0000313" key="1">
    <source>
        <dbReference type="EMBL" id="CAG84881.2"/>
    </source>
</evidence>
<dbReference type="EMBL" id="CR382133">
    <property type="protein sequence ID" value="CAG84881.2"/>
    <property type="molecule type" value="Genomic_DNA"/>
</dbReference>
<proteinExistence type="predicted"/>
<keyword evidence="2" id="KW-1185">Reference proteome</keyword>
<organism evidence="1 2">
    <name type="scientific">Debaryomyces hansenii (strain ATCC 36239 / CBS 767 / BCRC 21394 / JCM 1990 / NBRC 0083 / IGC 2968)</name>
    <name type="common">Yeast</name>
    <name type="synonym">Torulaspora hansenii</name>
    <dbReference type="NCBI Taxonomy" id="284592"/>
    <lineage>
        <taxon>Eukaryota</taxon>
        <taxon>Fungi</taxon>
        <taxon>Dikarya</taxon>
        <taxon>Ascomycota</taxon>
        <taxon>Saccharomycotina</taxon>
        <taxon>Pichiomycetes</taxon>
        <taxon>Debaryomycetaceae</taxon>
        <taxon>Debaryomyces</taxon>
    </lineage>
</organism>
<dbReference type="eggNOG" id="ENOG502T608">
    <property type="taxonomic scope" value="Eukaryota"/>
</dbReference>